<protein>
    <recommendedName>
        <fullName evidence="5">Glycosyl transferase family 1 domain-containing protein</fullName>
    </recommendedName>
</protein>
<sequence length="359" mass="40238">MKKIAVDMSSLAHGSRAVSHCTACMVGELLKYKNMEFSLLYFDYKSQTQKHLGPLENHATEKVIPIPYRLLIPAWRRLSWPYLEMIAPGCNLLYTNEFYFPPAKSSLVLATIHGLAYRVIPEKISSKIIKSLNKGLSFILKHADYLIAVSETTKSELIKHLGLAPERIYVVTHGVNKKFRKQENQQEVRSRLINTHDLDRPYILYVGAIGIHKNIMGILSAYKTLSVKTSHHLVLAGPPDSAWNAAHRFVAEHNMRGEVHFLGYVDQDGNNLIDLYNGADLFVFPSFYEGWTSPPLEAMACGTPVITSNCSSLPETVGNAAIQVDPDNPKKLAHEMERVLSDQSLRNNLITKGMKHAAS</sequence>
<evidence type="ECO:0008006" key="5">
    <source>
        <dbReference type="Google" id="ProtNLM"/>
    </source>
</evidence>
<dbReference type="Pfam" id="PF00534">
    <property type="entry name" value="Glycos_transf_1"/>
    <property type="match status" value="1"/>
</dbReference>
<feature type="domain" description="Glycosyl transferase family 1" evidence="2">
    <location>
        <begin position="194"/>
        <end position="355"/>
    </location>
</feature>
<name>X1FKX0_9ZZZZ</name>
<keyword evidence="1" id="KW-0808">Transferase</keyword>
<reference evidence="4" key="1">
    <citation type="journal article" date="2014" name="Front. Microbiol.">
        <title>High frequency of phylogenetically diverse reductive dehalogenase-homologous genes in deep subseafloor sedimentary metagenomes.</title>
        <authorList>
            <person name="Kawai M."/>
            <person name="Futagami T."/>
            <person name="Toyoda A."/>
            <person name="Takaki Y."/>
            <person name="Nishi S."/>
            <person name="Hori S."/>
            <person name="Arai W."/>
            <person name="Tsubouchi T."/>
            <person name="Morono Y."/>
            <person name="Uchiyama I."/>
            <person name="Ito T."/>
            <person name="Fujiyama A."/>
            <person name="Inagaki F."/>
            <person name="Takami H."/>
        </authorList>
    </citation>
    <scope>NUCLEOTIDE SEQUENCE</scope>
    <source>
        <strain evidence="4">Expedition CK06-06</strain>
    </source>
</reference>
<gene>
    <name evidence="4" type="ORF">S03H2_12086</name>
</gene>
<feature type="non-terminal residue" evidence="4">
    <location>
        <position position="359"/>
    </location>
</feature>
<feature type="domain" description="Glycosyltransferase subfamily 4-like N-terminal" evidence="3">
    <location>
        <begin position="108"/>
        <end position="176"/>
    </location>
</feature>
<dbReference type="SUPFAM" id="SSF53756">
    <property type="entry name" value="UDP-Glycosyltransferase/glycogen phosphorylase"/>
    <property type="match status" value="1"/>
</dbReference>
<dbReference type="PANTHER" id="PTHR46401:SF2">
    <property type="entry name" value="GLYCOSYLTRANSFERASE WBBK-RELATED"/>
    <property type="match status" value="1"/>
</dbReference>
<dbReference type="CDD" id="cd03809">
    <property type="entry name" value="GT4_MtfB-like"/>
    <property type="match status" value="1"/>
</dbReference>
<proteinExistence type="predicted"/>
<dbReference type="InterPro" id="IPR001296">
    <property type="entry name" value="Glyco_trans_1"/>
</dbReference>
<dbReference type="GO" id="GO:0016757">
    <property type="term" value="F:glycosyltransferase activity"/>
    <property type="evidence" value="ECO:0007669"/>
    <property type="project" value="InterPro"/>
</dbReference>
<evidence type="ECO:0000259" key="3">
    <source>
        <dbReference type="Pfam" id="PF13439"/>
    </source>
</evidence>
<evidence type="ECO:0000259" key="2">
    <source>
        <dbReference type="Pfam" id="PF00534"/>
    </source>
</evidence>
<dbReference type="PANTHER" id="PTHR46401">
    <property type="entry name" value="GLYCOSYLTRANSFERASE WBBK-RELATED"/>
    <property type="match status" value="1"/>
</dbReference>
<dbReference type="GO" id="GO:0009103">
    <property type="term" value="P:lipopolysaccharide biosynthetic process"/>
    <property type="evidence" value="ECO:0007669"/>
    <property type="project" value="TreeGrafter"/>
</dbReference>
<dbReference type="Gene3D" id="3.40.50.2000">
    <property type="entry name" value="Glycogen Phosphorylase B"/>
    <property type="match status" value="2"/>
</dbReference>
<evidence type="ECO:0000313" key="4">
    <source>
        <dbReference type="EMBL" id="GAH45602.1"/>
    </source>
</evidence>
<evidence type="ECO:0000256" key="1">
    <source>
        <dbReference type="ARBA" id="ARBA00022679"/>
    </source>
</evidence>
<comment type="caution">
    <text evidence="4">The sequence shown here is derived from an EMBL/GenBank/DDBJ whole genome shotgun (WGS) entry which is preliminary data.</text>
</comment>
<dbReference type="EMBL" id="BARU01006155">
    <property type="protein sequence ID" value="GAH45602.1"/>
    <property type="molecule type" value="Genomic_DNA"/>
</dbReference>
<organism evidence="4">
    <name type="scientific">marine sediment metagenome</name>
    <dbReference type="NCBI Taxonomy" id="412755"/>
    <lineage>
        <taxon>unclassified sequences</taxon>
        <taxon>metagenomes</taxon>
        <taxon>ecological metagenomes</taxon>
    </lineage>
</organism>
<dbReference type="Pfam" id="PF13439">
    <property type="entry name" value="Glyco_transf_4"/>
    <property type="match status" value="1"/>
</dbReference>
<accession>X1FKX0</accession>
<dbReference type="AlphaFoldDB" id="X1FKX0"/>
<dbReference type="InterPro" id="IPR028098">
    <property type="entry name" value="Glyco_trans_4-like_N"/>
</dbReference>